<evidence type="ECO:0000259" key="2">
    <source>
        <dbReference type="Pfam" id="PF05193"/>
    </source>
</evidence>
<keyword evidence="4" id="KW-1185">Reference proteome</keyword>
<protein>
    <submittedName>
        <fullName evidence="3">Peptidase</fullName>
    </submittedName>
</protein>
<dbReference type="Gene3D" id="3.30.830.10">
    <property type="entry name" value="Metalloenzyme, LuxS/M16 peptidase-like"/>
    <property type="match status" value="2"/>
</dbReference>
<dbReference type="Pfam" id="PF05193">
    <property type="entry name" value="Peptidase_M16_C"/>
    <property type="match status" value="1"/>
</dbReference>
<evidence type="ECO:0000313" key="4">
    <source>
        <dbReference type="Proteomes" id="UP000051686"/>
    </source>
</evidence>
<name>A0A0R1M9H4_9LACO</name>
<dbReference type="Pfam" id="PF00675">
    <property type="entry name" value="Peptidase_M16"/>
    <property type="match status" value="1"/>
</dbReference>
<organism evidence="3 4">
    <name type="scientific">Liquorilactobacillus oeni DSM 19972</name>
    <dbReference type="NCBI Taxonomy" id="1423777"/>
    <lineage>
        <taxon>Bacteria</taxon>
        <taxon>Bacillati</taxon>
        <taxon>Bacillota</taxon>
        <taxon>Bacilli</taxon>
        <taxon>Lactobacillales</taxon>
        <taxon>Lactobacillaceae</taxon>
        <taxon>Liquorilactobacillus</taxon>
    </lineage>
</organism>
<dbReference type="InterPro" id="IPR007863">
    <property type="entry name" value="Peptidase_M16_C"/>
</dbReference>
<dbReference type="Proteomes" id="UP000051686">
    <property type="component" value="Unassembled WGS sequence"/>
</dbReference>
<dbReference type="PATRIC" id="fig|1423777.3.peg.1976"/>
<dbReference type="STRING" id="1423777.FD46_GL001919"/>
<dbReference type="InterPro" id="IPR050361">
    <property type="entry name" value="MPP/UQCRC_Complex"/>
</dbReference>
<gene>
    <name evidence="3" type="ORF">FD46_GL001919</name>
</gene>
<evidence type="ECO:0000259" key="1">
    <source>
        <dbReference type="Pfam" id="PF00675"/>
    </source>
</evidence>
<feature type="domain" description="Peptidase M16 C-terminal" evidence="2">
    <location>
        <begin position="181"/>
        <end position="344"/>
    </location>
</feature>
<dbReference type="InterPro" id="IPR011765">
    <property type="entry name" value="Pept_M16_N"/>
</dbReference>
<proteinExistence type="predicted"/>
<dbReference type="PANTHER" id="PTHR11851:SF134">
    <property type="entry name" value="ZINC-DEPENDENT PROTEASE"/>
    <property type="match status" value="1"/>
</dbReference>
<dbReference type="PANTHER" id="PTHR11851">
    <property type="entry name" value="METALLOPROTEASE"/>
    <property type="match status" value="1"/>
</dbReference>
<evidence type="ECO:0000313" key="3">
    <source>
        <dbReference type="EMBL" id="KRL04782.1"/>
    </source>
</evidence>
<dbReference type="OrthoDB" id="9811314at2"/>
<feature type="domain" description="Peptidase M16 N-terminal" evidence="1">
    <location>
        <begin position="63"/>
        <end position="162"/>
    </location>
</feature>
<dbReference type="AlphaFoldDB" id="A0A0R1M9H4"/>
<dbReference type="InterPro" id="IPR011249">
    <property type="entry name" value="Metalloenz_LuxS/M16"/>
</dbReference>
<comment type="caution">
    <text evidence="3">The sequence shown here is derived from an EMBL/GenBank/DDBJ whole genome shotgun (WGS) entry which is preliminary data.</text>
</comment>
<accession>A0A0R1M9H4</accession>
<dbReference type="EMBL" id="AZEH01000039">
    <property type="protein sequence ID" value="KRL04782.1"/>
    <property type="molecule type" value="Genomic_DNA"/>
</dbReference>
<sequence>MKKIDYPFFNESLFQTDLENGLKVNLLPKRGFHKTYGILSVDFGSNDTSFIPKNKKDFKVFPAGSAHFLEHKLFEKEDYDAFDLFSHFGADLNAFTSYTKTSFLFSTTANVKDNLNTLLDFVQRPYFSERSVEKEKQIIAQEIKMYDDDVDWQLYSGIVRNLYPHLPLSYDIAGSVASVNKITVADLYENYGTFYQPSNMNLFVAGAIDAAETLDWIKENQDRKYFEPAFVVQRANLKDLSAKEKVISYRQNYFVTSRPKVALGMRGLDPLPKGRAGLKYELALQLFFYLLLGESSSDYQQLYNTGIIDDSFDYGIEVERGFHFASFSGDTDKPQEFKEKIAGLIMSAVTKIAGRENEFRLAKREFIGRQFRAMNTLELIADQYEGKLFDNATLFDKAGLMQQLNFEDVLDAGRHFVSEEGFSVYELFPKEEV</sequence>
<dbReference type="SUPFAM" id="SSF63411">
    <property type="entry name" value="LuxS/MPP-like metallohydrolase"/>
    <property type="match status" value="2"/>
</dbReference>
<dbReference type="RefSeq" id="WP_057896728.1">
    <property type="nucleotide sequence ID" value="NZ_AZEH01000039.1"/>
</dbReference>
<reference evidence="3 4" key="1">
    <citation type="journal article" date="2015" name="Genome Announc.">
        <title>Expanding the biotechnology potential of lactobacilli through comparative genomics of 213 strains and associated genera.</title>
        <authorList>
            <person name="Sun Z."/>
            <person name="Harris H.M."/>
            <person name="McCann A."/>
            <person name="Guo C."/>
            <person name="Argimon S."/>
            <person name="Zhang W."/>
            <person name="Yang X."/>
            <person name="Jeffery I.B."/>
            <person name="Cooney J.C."/>
            <person name="Kagawa T.F."/>
            <person name="Liu W."/>
            <person name="Song Y."/>
            <person name="Salvetti E."/>
            <person name="Wrobel A."/>
            <person name="Rasinkangas P."/>
            <person name="Parkhill J."/>
            <person name="Rea M.C."/>
            <person name="O'Sullivan O."/>
            <person name="Ritari J."/>
            <person name="Douillard F.P."/>
            <person name="Paul Ross R."/>
            <person name="Yang R."/>
            <person name="Briner A.E."/>
            <person name="Felis G.E."/>
            <person name="de Vos W.M."/>
            <person name="Barrangou R."/>
            <person name="Klaenhammer T.R."/>
            <person name="Caufield P.W."/>
            <person name="Cui Y."/>
            <person name="Zhang H."/>
            <person name="O'Toole P.W."/>
        </authorList>
    </citation>
    <scope>NUCLEOTIDE SEQUENCE [LARGE SCALE GENOMIC DNA]</scope>
    <source>
        <strain evidence="3 4">DSM 19972</strain>
    </source>
</reference>
<dbReference type="NCBIfam" id="NF047421">
    <property type="entry name" value="YfmH_fam"/>
    <property type="match status" value="1"/>
</dbReference>
<dbReference type="GO" id="GO:0046872">
    <property type="term" value="F:metal ion binding"/>
    <property type="evidence" value="ECO:0007669"/>
    <property type="project" value="InterPro"/>
</dbReference>